<dbReference type="FunFam" id="3.40.50.720:FF:000642">
    <property type="entry name" value="Short-chain dehydrogenase/reductase SDR"/>
    <property type="match status" value="1"/>
</dbReference>
<dbReference type="Gene3D" id="3.40.50.720">
    <property type="entry name" value="NAD(P)-binding Rossmann-like Domain"/>
    <property type="match status" value="1"/>
</dbReference>
<dbReference type="PRINTS" id="PR00081">
    <property type="entry name" value="GDHRDH"/>
</dbReference>
<evidence type="ECO:0000313" key="2">
    <source>
        <dbReference type="EMBL" id="VWC27675.1"/>
    </source>
</evidence>
<proteinExistence type="inferred from homology"/>
<name>A0A6P2R7I0_BURL3</name>
<dbReference type="SUPFAM" id="SSF51735">
    <property type="entry name" value="NAD(P)-binding Rossmann-fold domains"/>
    <property type="match status" value="1"/>
</dbReference>
<dbReference type="InterPro" id="IPR002347">
    <property type="entry name" value="SDR_fam"/>
</dbReference>
<organism evidence="2 3">
    <name type="scientific">Burkholderia lata (strain ATCC 17760 / DSM 23089 / LMG 22485 / NCIMB 9086 / R18194 / 383)</name>
    <dbReference type="NCBI Taxonomy" id="482957"/>
    <lineage>
        <taxon>Bacteria</taxon>
        <taxon>Pseudomonadati</taxon>
        <taxon>Pseudomonadota</taxon>
        <taxon>Betaproteobacteria</taxon>
        <taxon>Burkholderiales</taxon>
        <taxon>Burkholderiaceae</taxon>
        <taxon>Burkholderia</taxon>
        <taxon>Burkholderia cepacia complex</taxon>
    </lineage>
</organism>
<evidence type="ECO:0000256" key="1">
    <source>
        <dbReference type="ARBA" id="ARBA00006484"/>
    </source>
</evidence>
<dbReference type="EMBL" id="CABVPW010000038">
    <property type="protein sequence ID" value="VWC27675.1"/>
    <property type="molecule type" value="Genomic_DNA"/>
</dbReference>
<dbReference type="InterPro" id="IPR050259">
    <property type="entry name" value="SDR"/>
</dbReference>
<gene>
    <name evidence="2" type="ORF">BLA23254_06157</name>
</gene>
<dbReference type="CDD" id="cd05344">
    <property type="entry name" value="BKR_like_SDR_like"/>
    <property type="match status" value="1"/>
</dbReference>
<reference evidence="2 3" key="1">
    <citation type="submission" date="2019-09" db="EMBL/GenBank/DDBJ databases">
        <authorList>
            <person name="Depoorter E."/>
        </authorList>
    </citation>
    <scope>NUCLEOTIDE SEQUENCE [LARGE SCALE GENOMIC DNA]</scope>
    <source>
        <strain evidence="2">LMG 23254</strain>
    </source>
</reference>
<dbReference type="AlphaFoldDB" id="A0A6P2R7I0"/>
<evidence type="ECO:0000313" key="3">
    <source>
        <dbReference type="Proteomes" id="UP000494218"/>
    </source>
</evidence>
<dbReference type="Proteomes" id="UP000494218">
    <property type="component" value="Unassembled WGS sequence"/>
</dbReference>
<dbReference type="InterPro" id="IPR036291">
    <property type="entry name" value="NAD(P)-bd_dom_sf"/>
</dbReference>
<protein>
    <submittedName>
        <fullName evidence="2">Short-chain dehydrogenase/reductase SDR</fullName>
    </submittedName>
</protein>
<comment type="similarity">
    <text evidence="1">Belongs to the short-chain dehydrogenases/reductases (SDR) family.</text>
</comment>
<accession>A0A6P2R7I0</accession>
<dbReference type="Pfam" id="PF13561">
    <property type="entry name" value="adh_short_C2"/>
    <property type="match status" value="1"/>
</dbReference>
<dbReference type="PANTHER" id="PTHR42879">
    <property type="entry name" value="3-OXOACYL-(ACYL-CARRIER-PROTEIN) REDUCTASE"/>
    <property type="match status" value="1"/>
</dbReference>
<dbReference type="PANTHER" id="PTHR42879:SF6">
    <property type="entry name" value="NADPH-DEPENDENT REDUCTASE BACG"/>
    <property type="match status" value="1"/>
</dbReference>
<sequence>MAGASRPRAYVRNFTKARRMIRIISTSHDNPRARARPFACLARPWSMRRRDGAAPACVATKESTMDLGIAGKTALVCAASKGLGRGCAEALAAEGVNLVIVARTRDTLEETAEEIRAGANVSVTSVACDITTPDGRAAALAACPQPDILVTNAGGPPPGDFRDFSHDDWIRALESNMLTPIELIRATLDGMTARGFGRIVNITSSAVKAPIDVLALSNGARSGLTGFVAGLSRKVAGQGVTINNLLPGLFDTDRIATTLAASAKAQGVSVDEMRARRTKDIPAGRLGTRAEFGAACAFLCSVHAGYITGQNWLLDGGSYPGTF</sequence>